<dbReference type="SUPFAM" id="SSF52540">
    <property type="entry name" value="P-loop containing nucleoside triphosphate hydrolases"/>
    <property type="match status" value="1"/>
</dbReference>
<dbReference type="InterPro" id="IPR038718">
    <property type="entry name" value="SNF2-like_sf"/>
</dbReference>
<evidence type="ECO:0000313" key="3">
    <source>
        <dbReference type="Proteomes" id="UP000015105"/>
    </source>
</evidence>
<reference evidence="2" key="5">
    <citation type="journal article" date="2021" name="G3 (Bethesda)">
        <title>Aegilops tauschii genome assembly Aet v5.0 features greater sequence contiguity and improved annotation.</title>
        <authorList>
            <person name="Wang L."/>
            <person name="Zhu T."/>
            <person name="Rodriguez J.C."/>
            <person name="Deal K.R."/>
            <person name="Dubcovsky J."/>
            <person name="McGuire P.E."/>
            <person name="Lux T."/>
            <person name="Spannagl M."/>
            <person name="Mayer K.F.X."/>
            <person name="Baldrich P."/>
            <person name="Meyers B.C."/>
            <person name="Huo N."/>
            <person name="Gu Y.Q."/>
            <person name="Zhou H."/>
            <person name="Devos K.M."/>
            <person name="Bennetzen J.L."/>
            <person name="Unver T."/>
            <person name="Budak H."/>
            <person name="Gulick P.J."/>
            <person name="Galiba G."/>
            <person name="Kalapos B."/>
            <person name="Nelson D.R."/>
            <person name="Li P."/>
            <person name="You F.M."/>
            <person name="Luo M.C."/>
            <person name="Dvorak J."/>
        </authorList>
    </citation>
    <scope>NUCLEOTIDE SEQUENCE [LARGE SCALE GENOMIC DNA]</scope>
    <source>
        <strain evidence="2">cv. AL8/78</strain>
    </source>
</reference>
<accession>A0A453KWQ2</accession>
<organism evidence="2 3">
    <name type="scientific">Aegilops tauschii subsp. strangulata</name>
    <name type="common">Goatgrass</name>
    <dbReference type="NCBI Taxonomy" id="200361"/>
    <lineage>
        <taxon>Eukaryota</taxon>
        <taxon>Viridiplantae</taxon>
        <taxon>Streptophyta</taxon>
        <taxon>Embryophyta</taxon>
        <taxon>Tracheophyta</taxon>
        <taxon>Spermatophyta</taxon>
        <taxon>Magnoliopsida</taxon>
        <taxon>Liliopsida</taxon>
        <taxon>Poales</taxon>
        <taxon>Poaceae</taxon>
        <taxon>BOP clade</taxon>
        <taxon>Pooideae</taxon>
        <taxon>Triticodae</taxon>
        <taxon>Triticeae</taxon>
        <taxon>Triticinae</taxon>
        <taxon>Aegilops</taxon>
    </lineage>
</organism>
<sequence length="262" mass="29816">AVLFRMSVLPDVSQPFLILTTPGSLSNLWEVQFNKMATFINVEVVYDRGKDELKLIRDFEFYESGSRSMLQVLLSHPDAILEEPIAHIGWEAVIVLNSGEQENGNYVDTAETLMMLEGNFKSHIAYERQADSSKILEHWVPAYVSQLQLQIYCSILLSNSSVLQSQMTSDKAPYDIIMSLSKCCDDPYLVDEFLPNPPVDNHDHTDPIVTRVQACGKLLLLQKMLEAIRNKRLRVIILFQVRCSCIIHFLLMTMCGIIYPIS</sequence>
<reference evidence="3" key="1">
    <citation type="journal article" date="2014" name="Science">
        <title>Ancient hybridizations among the ancestral genomes of bread wheat.</title>
        <authorList>
            <consortium name="International Wheat Genome Sequencing Consortium,"/>
            <person name="Marcussen T."/>
            <person name="Sandve S.R."/>
            <person name="Heier L."/>
            <person name="Spannagl M."/>
            <person name="Pfeifer M."/>
            <person name="Jakobsen K.S."/>
            <person name="Wulff B.B."/>
            <person name="Steuernagel B."/>
            <person name="Mayer K.F."/>
            <person name="Olsen O.A."/>
        </authorList>
    </citation>
    <scope>NUCLEOTIDE SEQUENCE [LARGE SCALE GENOMIC DNA]</scope>
    <source>
        <strain evidence="3">cv. AL8/78</strain>
    </source>
</reference>
<dbReference type="AlphaFoldDB" id="A0A453KWQ2"/>
<dbReference type="Proteomes" id="UP000015105">
    <property type="component" value="Chromosome 5D"/>
</dbReference>
<keyword evidence="3" id="KW-1185">Reference proteome</keyword>
<dbReference type="STRING" id="200361.A0A453KWQ2"/>
<evidence type="ECO:0008006" key="4">
    <source>
        <dbReference type="Google" id="ProtNLM"/>
    </source>
</evidence>
<dbReference type="GO" id="GO:0003682">
    <property type="term" value="F:chromatin binding"/>
    <property type="evidence" value="ECO:0007669"/>
    <property type="project" value="TreeGrafter"/>
</dbReference>
<dbReference type="Gene3D" id="3.40.50.300">
    <property type="entry name" value="P-loop containing nucleotide triphosphate hydrolases"/>
    <property type="match status" value="1"/>
</dbReference>
<reference evidence="2" key="4">
    <citation type="submission" date="2019-03" db="UniProtKB">
        <authorList>
            <consortium name="EnsemblPlants"/>
        </authorList>
    </citation>
    <scope>IDENTIFICATION</scope>
</reference>
<dbReference type="GO" id="GO:0005634">
    <property type="term" value="C:nucleus"/>
    <property type="evidence" value="ECO:0007669"/>
    <property type="project" value="TreeGrafter"/>
</dbReference>
<proteinExistence type="predicted"/>
<dbReference type="Gramene" id="AET5Gv20539600.1">
    <property type="protein sequence ID" value="AET5Gv20539600.1"/>
    <property type="gene ID" value="AET5Gv20539600"/>
</dbReference>
<dbReference type="EnsemblPlants" id="AET5Gv20539600.1">
    <property type="protein sequence ID" value="AET5Gv20539600.1"/>
    <property type="gene ID" value="AET5Gv20539600"/>
</dbReference>
<protein>
    <recommendedName>
        <fullName evidence="4">SNF2 N-terminal domain-containing protein</fullName>
    </recommendedName>
</protein>
<dbReference type="Gene3D" id="3.40.50.10810">
    <property type="entry name" value="Tandem AAA-ATPase domain"/>
    <property type="match status" value="1"/>
</dbReference>
<dbReference type="PANTHER" id="PTHR45623">
    <property type="entry name" value="CHROMODOMAIN-HELICASE-DNA-BINDING PROTEIN 3-RELATED-RELATED"/>
    <property type="match status" value="1"/>
</dbReference>
<dbReference type="InterPro" id="IPR027417">
    <property type="entry name" value="P-loop_NTPase"/>
</dbReference>
<keyword evidence="1" id="KW-0539">Nucleus</keyword>
<dbReference type="GO" id="GO:0140658">
    <property type="term" value="F:ATP-dependent chromatin remodeler activity"/>
    <property type="evidence" value="ECO:0007669"/>
    <property type="project" value="TreeGrafter"/>
</dbReference>
<dbReference type="GO" id="GO:0003677">
    <property type="term" value="F:DNA binding"/>
    <property type="evidence" value="ECO:0007669"/>
    <property type="project" value="TreeGrafter"/>
</dbReference>
<dbReference type="GO" id="GO:0042393">
    <property type="term" value="F:histone binding"/>
    <property type="evidence" value="ECO:0007669"/>
    <property type="project" value="TreeGrafter"/>
</dbReference>
<name>A0A453KWQ2_AEGTS</name>
<dbReference type="GO" id="GO:0000785">
    <property type="term" value="C:chromatin"/>
    <property type="evidence" value="ECO:0007669"/>
    <property type="project" value="TreeGrafter"/>
</dbReference>
<dbReference type="PANTHER" id="PTHR45623:SF36">
    <property type="entry name" value="CHROMO DOMAIN-CONTAINING PROTEIN"/>
    <property type="match status" value="1"/>
</dbReference>
<reference evidence="3" key="2">
    <citation type="journal article" date="2017" name="Nat. Plants">
        <title>The Aegilops tauschii genome reveals multiple impacts of transposons.</title>
        <authorList>
            <person name="Zhao G."/>
            <person name="Zou C."/>
            <person name="Li K."/>
            <person name="Wang K."/>
            <person name="Li T."/>
            <person name="Gao L."/>
            <person name="Zhang X."/>
            <person name="Wang H."/>
            <person name="Yang Z."/>
            <person name="Liu X."/>
            <person name="Jiang W."/>
            <person name="Mao L."/>
            <person name="Kong X."/>
            <person name="Jiao Y."/>
            <person name="Jia J."/>
        </authorList>
    </citation>
    <scope>NUCLEOTIDE SEQUENCE [LARGE SCALE GENOMIC DNA]</scope>
    <source>
        <strain evidence="3">cv. AL8/78</strain>
    </source>
</reference>
<reference evidence="2" key="3">
    <citation type="journal article" date="2017" name="Nature">
        <title>Genome sequence of the progenitor of the wheat D genome Aegilops tauschii.</title>
        <authorList>
            <person name="Luo M.C."/>
            <person name="Gu Y.Q."/>
            <person name="Puiu D."/>
            <person name="Wang H."/>
            <person name="Twardziok S.O."/>
            <person name="Deal K.R."/>
            <person name="Huo N."/>
            <person name="Zhu T."/>
            <person name="Wang L."/>
            <person name="Wang Y."/>
            <person name="McGuire P.E."/>
            <person name="Liu S."/>
            <person name="Long H."/>
            <person name="Ramasamy R.K."/>
            <person name="Rodriguez J.C."/>
            <person name="Van S.L."/>
            <person name="Yuan L."/>
            <person name="Wang Z."/>
            <person name="Xia Z."/>
            <person name="Xiao L."/>
            <person name="Anderson O.D."/>
            <person name="Ouyang S."/>
            <person name="Liang Y."/>
            <person name="Zimin A.V."/>
            <person name="Pertea G."/>
            <person name="Qi P."/>
            <person name="Bennetzen J.L."/>
            <person name="Dai X."/>
            <person name="Dawson M.W."/>
            <person name="Muller H.G."/>
            <person name="Kugler K."/>
            <person name="Rivarola-Duarte L."/>
            <person name="Spannagl M."/>
            <person name="Mayer K.F.X."/>
            <person name="Lu F.H."/>
            <person name="Bevan M.W."/>
            <person name="Leroy P."/>
            <person name="Li P."/>
            <person name="You F.M."/>
            <person name="Sun Q."/>
            <person name="Liu Z."/>
            <person name="Lyons E."/>
            <person name="Wicker T."/>
            <person name="Salzberg S.L."/>
            <person name="Devos K.M."/>
            <person name="Dvorak J."/>
        </authorList>
    </citation>
    <scope>NUCLEOTIDE SEQUENCE [LARGE SCALE GENOMIC DNA]</scope>
    <source>
        <strain evidence="2">cv. AL8/78</strain>
    </source>
</reference>
<evidence type="ECO:0000313" key="2">
    <source>
        <dbReference type="EnsemblPlants" id="AET5Gv20539600.1"/>
    </source>
</evidence>
<evidence type="ECO:0000256" key="1">
    <source>
        <dbReference type="ARBA" id="ARBA00023242"/>
    </source>
</evidence>
<dbReference type="GO" id="GO:0016887">
    <property type="term" value="F:ATP hydrolysis activity"/>
    <property type="evidence" value="ECO:0007669"/>
    <property type="project" value="TreeGrafter"/>
</dbReference>